<feature type="transmembrane region" description="Helical" evidence="11">
    <location>
        <begin position="127"/>
        <end position="149"/>
    </location>
</feature>
<keyword evidence="3 11" id="KW-1003">Cell membrane</keyword>
<dbReference type="InterPro" id="IPR004072">
    <property type="entry name" value="Vmron_rcpt_1"/>
</dbReference>
<keyword evidence="6 11" id="KW-1133">Transmembrane helix</keyword>
<evidence type="ECO:0000256" key="2">
    <source>
        <dbReference type="ARBA" id="ARBA00010663"/>
    </source>
</evidence>
<dbReference type="Pfam" id="PF03402">
    <property type="entry name" value="V1R"/>
    <property type="match status" value="1"/>
</dbReference>
<protein>
    <recommendedName>
        <fullName evidence="11">Vomeronasal type-1 receptor</fullName>
    </recommendedName>
</protein>
<evidence type="ECO:0000256" key="11">
    <source>
        <dbReference type="RuleBase" id="RU364061"/>
    </source>
</evidence>
<feature type="transmembrane region" description="Helical" evidence="11">
    <location>
        <begin position="43"/>
        <end position="66"/>
    </location>
</feature>
<comment type="similarity">
    <text evidence="2 11">Belongs to the G-protein coupled receptor 1 family.</text>
</comment>
<dbReference type="Proteomes" id="UP000694923">
    <property type="component" value="Unplaced"/>
</dbReference>
<proteinExistence type="inferred from homology"/>
<name>A0ABM0SFH1_GALVR</name>
<evidence type="ECO:0000256" key="3">
    <source>
        <dbReference type="ARBA" id="ARBA00022475"/>
    </source>
</evidence>
<keyword evidence="4 11" id="KW-0589">Pheromone response</keyword>
<accession>A0ABM0SFH1</accession>
<feature type="domain" description="G-protein coupled receptors family 1 profile" evidence="12">
    <location>
        <begin position="18"/>
        <end position="284"/>
    </location>
</feature>
<evidence type="ECO:0000313" key="13">
    <source>
        <dbReference type="Proteomes" id="UP000694923"/>
    </source>
</evidence>
<evidence type="ECO:0000313" key="14">
    <source>
        <dbReference type="RefSeq" id="XP_008591612.1"/>
    </source>
</evidence>
<keyword evidence="9 11" id="KW-0675">Receptor</keyword>
<dbReference type="Gene3D" id="1.20.1070.10">
    <property type="entry name" value="Rhodopsin 7-helix transmembrane proteins"/>
    <property type="match status" value="1"/>
</dbReference>
<dbReference type="InterPro" id="IPR017452">
    <property type="entry name" value="GPCR_Rhodpsn_7TM"/>
</dbReference>
<evidence type="ECO:0000256" key="4">
    <source>
        <dbReference type="ARBA" id="ARBA00022507"/>
    </source>
</evidence>
<dbReference type="SUPFAM" id="SSF81321">
    <property type="entry name" value="Family A G protein-coupled receptor-like"/>
    <property type="match status" value="1"/>
</dbReference>
<keyword evidence="13" id="KW-1185">Reference proteome</keyword>
<evidence type="ECO:0000256" key="10">
    <source>
        <dbReference type="ARBA" id="ARBA00023224"/>
    </source>
</evidence>
<keyword evidence="10 11" id="KW-0807">Transducer</keyword>
<comment type="subcellular location">
    <subcellularLocation>
        <location evidence="1 11">Cell membrane</location>
        <topology evidence="1 11">Multi-pass membrane protein</topology>
    </subcellularLocation>
</comment>
<dbReference type="RefSeq" id="XP_008591612.1">
    <property type="nucleotide sequence ID" value="XM_008593390.1"/>
</dbReference>
<evidence type="ECO:0000256" key="8">
    <source>
        <dbReference type="ARBA" id="ARBA00023136"/>
    </source>
</evidence>
<dbReference type="PROSITE" id="PS50262">
    <property type="entry name" value="G_PROTEIN_RECEP_F1_2"/>
    <property type="match status" value="1"/>
</dbReference>
<evidence type="ECO:0000256" key="7">
    <source>
        <dbReference type="ARBA" id="ARBA00023040"/>
    </source>
</evidence>
<dbReference type="PRINTS" id="PR01534">
    <property type="entry name" value="VOMERONASL1R"/>
</dbReference>
<evidence type="ECO:0000259" key="12">
    <source>
        <dbReference type="PROSITE" id="PS50262"/>
    </source>
</evidence>
<evidence type="ECO:0000256" key="1">
    <source>
        <dbReference type="ARBA" id="ARBA00004651"/>
    </source>
</evidence>
<keyword evidence="8 11" id="KW-0472">Membrane</keyword>
<evidence type="ECO:0000256" key="5">
    <source>
        <dbReference type="ARBA" id="ARBA00022692"/>
    </source>
</evidence>
<feature type="transmembrane region" description="Helical" evidence="11">
    <location>
        <begin position="86"/>
        <end position="106"/>
    </location>
</feature>
<feature type="transmembrane region" description="Helical" evidence="11">
    <location>
        <begin position="231"/>
        <end position="261"/>
    </location>
</feature>
<dbReference type="PANTHER" id="PTHR24062">
    <property type="entry name" value="VOMERONASAL TYPE-1 RECEPTOR"/>
    <property type="match status" value="1"/>
</dbReference>
<keyword evidence="5 11" id="KW-0812">Transmembrane</keyword>
<sequence length="310" mass="35186">MLSIKNAFIFQAGIGVSANTFLLLLHIFTLLQHRRPKPTDLVTCHLAFVHIVLLLTVVDVSPVDVFESLNFGNDFKCKALFYTSKVMRGLSICSTCLLSVLQAVTISPSTSWLARFKRRLTKYIIHIFLFFWFLNLSVSSNLIFTVVSFNVTQTNLLKVSRHCSLSPRSFILRCVTFTLSTSRDVSCVGIMLLSSAYMVTVLCKHRKRSRHLHSPGLTPATSPEKRATQTILLLVGFFVDLLSMYFMDLITSFISTLLWTYDPVIMSVQKFVFNAHATAIPLVQISSDKRIIDILQNMQSQFHQFLMLVM</sequence>
<dbReference type="GeneID" id="103609006"/>
<evidence type="ECO:0000256" key="6">
    <source>
        <dbReference type="ARBA" id="ARBA00022989"/>
    </source>
</evidence>
<gene>
    <name evidence="14" type="primary">LOC103609006</name>
</gene>
<keyword evidence="7 11" id="KW-0297">G-protein coupled receptor</keyword>
<feature type="transmembrane region" description="Helical" evidence="11">
    <location>
        <begin position="6"/>
        <end position="31"/>
    </location>
</feature>
<evidence type="ECO:0000256" key="9">
    <source>
        <dbReference type="ARBA" id="ARBA00023170"/>
    </source>
</evidence>
<organism evidence="13 14">
    <name type="scientific">Galeopterus variegatus</name>
    <name type="common">Malayan flying lemur</name>
    <name type="synonym">Cynocephalus variegatus</name>
    <dbReference type="NCBI Taxonomy" id="482537"/>
    <lineage>
        <taxon>Eukaryota</taxon>
        <taxon>Metazoa</taxon>
        <taxon>Chordata</taxon>
        <taxon>Craniata</taxon>
        <taxon>Vertebrata</taxon>
        <taxon>Euteleostomi</taxon>
        <taxon>Mammalia</taxon>
        <taxon>Eutheria</taxon>
        <taxon>Euarchontoglires</taxon>
        <taxon>Dermoptera</taxon>
        <taxon>Cynocephalidae</taxon>
        <taxon>Galeopterus</taxon>
    </lineage>
</organism>
<reference evidence="14" key="1">
    <citation type="submission" date="2025-08" db="UniProtKB">
        <authorList>
            <consortium name="RefSeq"/>
        </authorList>
    </citation>
    <scope>IDENTIFICATION</scope>
</reference>